<protein>
    <recommendedName>
        <fullName evidence="2">DUF159 family protein</fullName>
    </recommendedName>
</protein>
<comment type="caution">
    <text evidence="1">The sequence shown here is derived from an EMBL/GenBank/DDBJ whole genome shotgun (WGS) entry which is preliminary data.</text>
</comment>
<name>A0A2T4CZ71_9GAMM</name>
<reference evidence="1" key="1">
    <citation type="submission" date="2018-03" db="EMBL/GenBank/DDBJ databases">
        <title>Cross-interface Injection: A General Nanoliter Liquid Handling Method Applied to Single Cells Genome Amplification Automated Nanoliter Liquid Handling Applied to Single Cell Multiple Displacement Amplification.</title>
        <authorList>
            <person name="Yun J."/>
            <person name="Xu P."/>
            <person name="Xu J."/>
            <person name="Dai X."/>
            <person name="Wang Y."/>
            <person name="Zheng X."/>
            <person name="Cao C."/>
            <person name="Yi Q."/>
            <person name="Zhu Y."/>
            <person name="Wang L."/>
            <person name="Dong Z."/>
            <person name="Huang Y."/>
            <person name="Huang L."/>
            <person name="Du W."/>
        </authorList>
    </citation>
    <scope>NUCLEOTIDE SEQUENCE [LARGE SCALE GENOMIC DNA]</scope>
    <source>
        <strain evidence="1">Z-D3-2</strain>
    </source>
</reference>
<proteinExistence type="predicted"/>
<dbReference type="EMBL" id="PYVN01000003">
    <property type="protein sequence ID" value="PTB86851.1"/>
    <property type="molecule type" value="Genomic_DNA"/>
</dbReference>
<accession>A0A2T4CZ71</accession>
<evidence type="ECO:0008006" key="2">
    <source>
        <dbReference type="Google" id="ProtNLM"/>
    </source>
</evidence>
<sequence>MCGGAYFQYGDEFMRMYFPNPKAMLPVLKKDGSIELLPWGRRQKQPGFLPVTGWAKIESIYGGVWERYFPKPVKIPVLAFMEKDFEGQSHWYDLQKGQYIQGLVAKEGNERRVYVVTLEPEPEDAQIHSRWPRVVQNGERQINY</sequence>
<dbReference type="AlphaFoldDB" id="A0A2T4CZ71"/>
<organism evidence="1">
    <name type="scientific">Pseudidiomarina aestuarii</name>
    <dbReference type="NCBI Taxonomy" id="624146"/>
    <lineage>
        <taxon>Bacteria</taxon>
        <taxon>Pseudomonadati</taxon>
        <taxon>Pseudomonadota</taxon>
        <taxon>Gammaproteobacteria</taxon>
        <taxon>Alteromonadales</taxon>
        <taxon>Idiomarinaceae</taxon>
        <taxon>Pseudidiomarina</taxon>
    </lineage>
</organism>
<evidence type="ECO:0000313" key="1">
    <source>
        <dbReference type="EMBL" id="PTB86851.1"/>
    </source>
</evidence>
<gene>
    <name evidence="1" type="ORF">C9940_00525</name>
</gene>